<dbReference type="Proteomes" id="UP000006787">
    <property type="component" value="Unassembled WGS sequence"/>
</dbReference>
<dbReference type="PATRIC" id="fig|1231377.3.peg.252"/>
<protein>
    <submittedName>
        <fullName evidence="1">Uncharacterized protein</fullName>
    </submittedName>
</protein>
<accession>K2PY35</accession>
<evidence type="ECO:0000313" key="2">
    <source>
        <dbReference type="Proteomes" id="UP000006787"/>
    </source>
</evidence>
<comment type="caution">
    <text evidence="1">The sequence shown here is derived from an EMBL/GenBank/DDBJ whole genome shotgun (WGS) entry which is preliminary data.</text>
</comment>
<evidence type="ECO:0000313" key="1">
    <source>
        <dbReference type="EMBL" id="EKF52371.1"/>
    </source>
</evidence>
<sequence>MLVRGRHNEATPGIEQLAEVSEQELADVILPEISVEEEVSIQEVSEVAPPFTLPQNFIAPTFSETDLTRYEEVNEAEQGAYLGIAPVAGDWSVKDTWPWMQILNVRWLTHNRVEIRFDTMRFDNEDPPAGIGRLGGGQIKDMELKVGVGNDFLDEVRLISGEGNNTYVIVLEGITEDVFGDITVYAGDVHPQQDRSFRLQGGFLPPNPHVPIVLTEEHIRQGSVAYKFVDDDVSVLESGVRHWPVLELSMLGFTGTFNFNRKIQDIQFASTEHAGLSQINYGTVNWADIASEIEQELNRQGALLLDQYYEVDVSALQASFVGTGLFQQGEVRENIPVALQDIKINRGEVASRPFDGTRSVGHIVEHLSLDFEIKMANGDIHEVMGLEVKLPVESLLYDRAGLWASFVHLDGHERQHESVHAAVAQAVESLSLSYELDEALVQLLTDRIVSQSAVNIPTSRENGLYRGQITLADEGFTPTLLSQLQTVSSKEFDNTNIVRAQNNQEQYTFEFAIMGDNSVDGGKLRFATAVLSVNREALSFANSYVGTHRIEVDTDVYQNLVFTTRQGDAFDTEDLQAFKAQYGTQITEKIQTLAENGGLFNDAQITPRSVRWTAGLVDNKIYDGTTDVSGIVRPRLEGFIDGDTQIIEVELGDLNEHLRFANSLPGTWLIEGLDFEEESMIIRHDLNIAGNFNYAIVGEPSFNPATISPLVLDINDIDLLNFEKGKITRQYDGTMTYTGSLSPISVIIDGLDDENAYQFVFSSEAELYFDERHVTGDYIPVRLGNTTIGLRRVGGTVQPVELSADLQDKLVALLFLGQITPREVFWEMGTVEDKDYDGNTSAIIRNMPQLFSTPASEGDFGIHDLDKVGVEALIINDGSAAFQSENVAHNTQGSVTAQAVIATDGWTISGGAYARNYVIVPHPDAESIGFELPQTLFGQSAFDMPDFFYTELVKPRFADATIHPLDVHFVGGALQNDSRTYTGMRIVPERQEFDLPVLSTIIGAKQNLLNSEKSTGRVRAVEGDFVHNNNLDVGTAVSALSGWSIEGDYHTNYRLVNSPDIEWEITAKKIELWEDVVGAQSGFVTKRFDNTVSFSEAQVFTLPRLFTDDLDITNWQLRYNSPDVLGATSLIVENSDWVGEQLNTLLGPNQVLADNFDFTSLFKAQIEPRILSWENGTIPSRPYNGTTSINTDNIVLPHLVPKGPEHEILDNHVTLAYNSNLLENLTFDDALPGTYEFNWHEAVGLEVLFDESRHQENYIVPQLNNAHASIFPTAFKKADLDENFSASNREYDGQVDIMDNLFMAHIQLEGGLILILPYHVVGLRFANPNAGTYQLEFDSITLDVKSYPVISNGLKVEWLTRNGTTLMIYTKSLSYQT</sequence>
<reference evidence="1 2" key="1">
    <citation type="journal article" date="2012" name="J. Bacteriol.">
        <title>Genome Sequence of the Bacteriocin-Producing Strain Lactococcus garvieae DCC43.</title>
        <authorList>
            <person name="Gabrielsen C."/>
            <person name="Brede D.A."/>
            <person name="Hernandez P.E."/>
            <person name="Nes I.F."/>
            <person name="Diep D.B."/>
        </authorList>
    </citation>
    <scope>NUCLEOTIDE SEQUENCE [LARGE SCALE GENOMIC DNA]</scope>
    <source>
        <strain evidence="1 2">DCC43</strain>
    </source>
</reference>
<name>K2PY35_9LACT</name>
<dbReference type="EMBL" id="AMQS01000002">
    <property type="protein sequence ID" value="EKF52371.1"/>
    <property type="molecule type" value="Genomic_DNA"/>
</dbReference>
<proteinExistence type="predicted"/>
<organism evidence="1 2">
    <name type="scientific">Lactococcus garvieae DCC43</name>
    <dbReference type="NCBI Taxonomy" id="1231377"/>
    <lineage>
        <taxon>Bacteria</taxon>
        <taxon>Bacillati</taxon>
        <taxon>Bacillota</taxon>
        <taxon>Bacilli</taxon>
        <taxon>Lactobacillales</taxon>
        <taxon>Streptococcaceae</taxon>
        <taxon>Lactococcus</taxon>
    </lineage>
</organism>
<gene>
    <name evidence="1" type="ORF">C426_0253</name>
</gene>